<keyword evidence="1" id="KW-1133">Transmembrane helix</keyword>
<keyword evidence="1" id="KW-0472">Membrane</keyword>
<dbReference type="Proteomes" id="UP000010744">
    <property type="component" value="Unassembled WGS sequence"/>
</dbReference>
<name>A0ABQ0HXM9_GORRU</name>
<evidence type="ECO:0008006" key="4">
    <source>
        <dbReference type="Google" id="ProtNLM"/>
    </source>
</evidence>
<dbReference type="EMBL" id="BAHB01000089">
    <property type="protein sequence ID" value="GAB87021.1"/>
    <property type="molecule type" value="Genomic_DNA"/>
</dbReference>
<accession>A0ABQ0HXM9</accession>
<organism evidence="2 3">
    <name type="scientific">Gordonia rubripertincta NBRC 101908</name>
    <dbReference type="NCBI Taxonomy" id="1077975"/>
    <lineage>
        <taxon>Bacteria</taxon>
        <taxon>Bacillati</taxon>
        <taxon>Actinomycetota</taxon>
        <taxon>Actinomycetes</taxon>
        <taxon>Mycobacteriales</taxon>
        <taxon>Gordoniaceae</taxon>
        <taxon>Gordonia</taxon>
    </lineage>
</organism>
<keyword evidence="1" id="KW-0812">Transmembrane</keyword>
<proteinExistence type="predicted"/>
<feature type="transmembrane region" description="Helical" evidence="1">
    <location>
        <begin position="62"/>
        <end position="86"/>
    </location>
</feature>
<evidence type="ECO:0000313" key="3">
    <source>
        <dbReference type="Proteomes" id="UP000010744"/>
    </source>
</evidence>
<gene>
    <name evidence="2" type="ORF">GORBP_089_00120</name>
</gene>
<sequence>MTMTDAGRADAARTDRGTTDAAITARVQLARDRADEATRTARTARIAAAPALRERAVRRTRVVRTVLLATAVAVAILAIVGAVLGWQIRGQRAEIDRQAEVLESARAAVTAMLTADPADPAGFVDGVLAVSTGAQRDRIESARDALLAEVRTQAGRSVGQVVSAGLVTDPASDEVGTAVDVLVVADATNPLLLGSDGTDGQAAAVDTTAERITALITMERVGDGWKIAGASQS</sequence>
<evidence type="ECO:0000313" key="2">
    <source>
        <dbReference type="EMBL" id="GAB87021.1"/>
    </source>
</evidence>
<comment type="caution">
    <text evidence="2">The sequence shown here is derived from an EMBL/GenBank/DDBJ whole genome shotgun (WGS) entry which is preliminary data.</text>
</comment>
<reference evidence="2 3" key="1">
    <citation type="submission" date="2012-08" db="EMBL/GenBank/DDBJ databases">
        <title>Whole genome shotgun sequence of Gordonia rubripertincta NBRC 101908.</title>
        <authorList>
            <person name="Takarada H."/>
            <person name="Hosoyama A."/>
            <person name="Tsuchikane K."/>
            <person name="Katsumata H."/>
            <person name="Baba S."/>
            <person name="Ohji S."/>
            <person name="Yamazaki S."/>
            <person name="Fujita N."/>
        </authorList>
    </citation>
    <scope>NUCLEOTIDE SEQUENCE [LARGE SCALE GENOMIC DNA]</scope>
    <source>
        <strain evidence="2 3">NBRC 101908</strain>
    </source>
</reference>
<dbReference type="RefSeq" id="WP_005199929.1">
    <property type="nucleotide sequence ID" value="NZ_BAHB01000089.1"/>
</dbReference>
<keyword evidence="3" id="KW-1185">Reference proteome</keyword>
<protein>
    <recommendedName>
        <fullName evidence="4">Mce-associated membrane protein</fullName>
    </recommendedName>
</protein>
<evidence type="ECO:0000256" key="1">
    <source>
        <dbReference type="SAM" id="Phobius"/>
    </source>
</evidence>